<evidence type="ECO:0000256" key="1">
    <source>
        <dbReference type="SAM" id="MobiDB-lite"/>
    </source>
</evidence>
<dbReference type="AlphaFoldDB" id="A0A0F9AW27"/>
<name>A0A0F9AW27_9ZZZZ</name>
<evidence type="ECO:0000313" key="2">
    <source>
        <dbReference type="EMBL" id="KKL13789.1"/>
    </source>
</evidence>
<sequence length="115" mass="12816">IGVSTVVYFGDEPLEIPVPVIEELRARGNSKGLVKLAPDQVAEHRRRFRQGEQVRIVDGPLAGLFAIVALDKGHAVSVWLDFFGGKVEALFDPTGLRSDSPERWGRQFAPRHSRR</sequence>
<feature type="region of interest" description="Disordered" evidence="1">
    <location>
        <begin position="93"/>
        <end position="115"/>
    </location>
</feature>
<dbReference type="InterPro" id="IPR036735">
    <property type="entry name" value="NGN_dom_sf"/>
</dbReference>
<organism evidence="2">
    <name type="scientific">marine sediment metagenome</name>
    <dbReference type="NCBI Taxonomy" id="412755"/>
    <lineage>
        <taxon>unclassified sequences</taxon>
        <taxon>metagenomes</taxon>
        <taxon>ecological metagenomes</taxon>
    </lineage>
</organism>
<accession>A0A0F9AW27</accession>
<dbReference type="EMBL" id="LAZR01040720">
    <property type="protein sequence ID" value="KKL13789.1"/>
    <property type="molecule type" value="Genomic_DNA"/>
</dbReference>
<comment type="caution">
    <text evidence="2">The sequence shown here is derived from an EMBL/GenBank/DDBJ whole genome shotgun (WGS) entry which is preliminary data.</text>
</comment>
<gene>
    <name evidence="2" type="ORF">LCGC14_2522240</name>
</gene>
<dbReference type="Gene3D" id="3.30.70.940">
    <property type="entry name" value="NusG, N-terminal domain"/>
    <property type="match status" value="1"/>
</dbReference>
<dbReference type="GO" id="GO:0006354">
    <property type="term" value="P:DNA-templated transcription elongation"/>
    <property type="evidence" value="ECO:0007669"/>
    <property type="project" value="InterPro"/>
</dbReference>
<protein>
    <submittedName>
        <fullName evidence="2">Uncharacterized protein</fullName>
    </submittedName>
</protein>
<proteinExistence type="predicted"/>
<feature type="non-terminal residue" evidence="2">
    <location>
        <position position="1"/>
    </location>
</feature>
<reference evidence="2" key="1">
    <citation type="journal article" date="2015" name="Nature">
        <title>Complex archaea that bridge the gap between prokaryotes and eukaryotes.</title>
        <authorList>
            <person name="Spang A."/>
            <person name="Saw J.H."/>
            <person name="Jorgensen S.L."/>
            <person name="Zaremba-Niedzwiedzka K."/>
            <person name="Martijn J."/>
            <person name="Lind A.E."/>
            <person name="van Eijk R."/>
            <person name="Schleper C."/>
            <person name="Guy L."/>
            <person name="Ettema T.J."/>
        </authorList>
    </citation>
    <scope>NUCLEOTIDE SEQUENCE</scope>
</reference>